<evidence type="ECO:0000256" key="3">
    <source>
        <dbReference type="ARBA" id="ARBA00023163"/>
    </source>
</evidence>
<organism evidence="6 7">
    <name type="scientific">Kitasatospora paranensis</name>
    <dbReference type="NCBI Taxonomy" id="258053"/>
    <lineage>
        <taxon>Bacteria</taxon>
        <taxon>Bacillati</taxon>
        <taxon>Actinomycetota</taxon>
        <taxon>Actinomycetes</taxon>
        <taxon>Kitasatosporales</taxon>
        <taxon>Streptomycetaceae</taxon>
        <taxon>Kitasatospora</taxon>
    </lineage>
</organism>
<protein>
    <submittedName>
        <fullName evidence="6">GntR family transcriptional regulator</fullName>
    </submittedName>
</protein>
<dbReference type="Gene3D" id="1.10.10.10">
    <property type="entry name" value="Winged helix-like DNA-binding domain superfamily/Winged helix DNA-binding domain"/>
    <property type="match status" value="1"/>
</dbReference>
<dbReference type="PANTHER" id="PTHR44846:SF17">
    <property type="entry name" value="GNTR-FAMILY TRANSCRIPTIONAL REGULATOR"/>
    <property type="match status" value="1"/>
</dbReference>
<name>A0ABW2GB59_9ACTN</name>
<dbReference type="PROSITE" id="PS50949">
    <property type="entry name" value="HTH_GNTR"/>
    <property type="match status" value="1"/>
</dbReference>
<evidence type="ECO:0000313" key="6">
    <source>
        <dbReference type="EMBL" id="MFC7185276.1"/>
    </source>
</evidence>
<dbReference type="SUPFAM" id="SSF64288">
    <property type="entry name" value="Chorismate lyase-like"/>
    <property type="match status" value="1"/>
</dbReference>
<dbReference type="InterPro" id="IPR036388">
    <property type="entry name" value="WH-like_DNA-bd_sf"/>
</dbReference>
<evidence type="ECO:0000256" key="4">
    <source>
        <dbReference type="SAM" id="MobiDB-lite"/>
    </source>
</evidence>
<accession>A0ABW2GB59</accession>
<dbReference type="PANTHER" id="PTHR44846">
    <property type="entry name" value="MANNOSYL-D-GLYCERATE TRANSPORT/METABOLISM SYSTEM REPRESSOR MNGR-RELATED"/>
    <property type="match status" value="1"/>
</dbReference>
<dbReference type="RefSeq" id="WP_345707489.1">
    <property type="nucleotide sequence ID" value="NZ_BAABKV010000001.1"/>
</dbReference>
<comment type="caution">
    <text evidence="6">The sequence shown here is derived from an EMBL/GenBank/DDBJ whole genome shotgun (WGS) entry which is preliminary data.</text>
</comment>
<keyword evidence="3" id="KW-0804">Transcription</keyword>
<keyword evidence="1" id="KW-0805">Transcription regulation</keyword>
<dbReference type="Proteomes" id="UP001596435">
    <property type="component" value="Unassembled WGS sequence"/>
</dbReference>
<gene>
    <name evidence="6" type="ORF">ACFQMG_37630</name>
</gene>
<feature type="region of interest" description="Disordered" evidence="4">
    <location>
        <begin position="88"/>
        <end position="108"/>
    </location>
</feature>
<dbReference type="CDD" id="cd07377">
    <property type="entry name" value="WHTH_GntR"/>
    <property type="match status" value="1"/>
</dbReference>
<evidence type="ECO:0000313" key="7">
    <source>
        <dbReference type="Proteomes" id="UP001596435"/>
    </source>
</evidence>
<dbReference type="SMART" id="SM00866">
    <property type="entry name" value="UTRA"/>
    <property type="match status" value="1"/>
</dbReference>
<feature type="domain" description="HTH gntR-type" evidence="5">
    <location>
        <begin position="5"/>
        <end position="73"/>
    </location>
</feature>
<evidence type="ECO:0000256" key="2">
    <source>
        <dbReference type="ARBA" id="ARBA00023125"/>
    </source>
</evidence>
<dbReference type="Pfam" id="PF00392">
    <property type="entry name" value="GntR"/>
    <property type="match status" value="1"/>
</dbReference>
<dbReference type="InterPro" id="IPR036390">
    <property type="entry name" value="WH_DNA-bd_sf"/>
</dbReference>
<reference evidence="7" key="1">
    <citation type="journal article" date="2019" name="Int. J. Syst. Evol. Microbiol.">
        <title>The Global Catalogue of Microorganisms (GCM) 10K type strain sequencing project: providing services to taxonomists for standard genome sequencing and annotation.</title>
        <authorList>
            <consortium name="The Broad Institute Genomics Platform"/>
            <consortium name="The Broad Institute Genome Sequencing Center for Infectious Disease"/>
            <person name="Wu L."/>
            <person name="Ma J."/>
        </authorList>
    </citation>
    <scope>NUCLEOTIDE SEQUENCE [LARGE SCALE GENOMIC DNA]</scope>
    <source>
        <strain evidence="7">CGMCC 1.12859</strain>
    </source>
</reference>
<dbReference type="Pfam" id="PF07702">
    <property type="entry name" value="UTRA"/>
    <property type="match status" value="1"/>
</dbReference>
<dbReference type="EMBL" id="JBHTAJ010000176">
    <property type="protein sequence ID" value="MFC7185276.1"/>
    <property type="molecule type" value="Genomic_DNA"/>
</dbReference>
<sequence length="253" mass="27429">MPSQEPPYLRISDDLRRRITEGEWRIGERLPSRAQLAAAYGVGANVLQRAQELLISEGLLEGRAGSGTYVRTPAERRPMVRSRHRSLHGSAPFAARPGAADPAGTWDATSYARTPAPARIAERLAIEPGEWTVRTCYEFLLDGRPVQLAESWEPMAVTDGTPVLLPELGPLAGAGVVARMASIGVTVDFAVERPRPARAGQEQAHLLGLSAGDLVTLIERTYFDTEGRAVETADLVVPDAGWDIVYELPVDGR</sequence>
<dbReference type="Gene3D" id="3.40.1410.10">
    <property type="entry name" value="Chorismate lyase-like"/>
    <property type="match status" value="1"/>
</dbReference>
<dbReference type="InterPro" id="IPR050679">
    <property type="entry name" value="Bact_HTH_transcr_reg"/>
</dbReference>
<dbReference type="InterPro" id="IPR011663">
    <property type="entry name" value="UTRA"/>
</dbReference>
<keyword evidence="2" id="KW-0238">DNA-binding</keyword>
<evidence type="ECO:0000259" key="5">
    <source>
        <dbReference type="PROSITE" id="PS50949"/>
    </source>
</evidence>
<dbReference type="InterPro" id="IPR000524">
    <property type="entry name" value="Tscrpt_reg_HTH_GntR"/>
</dbReference>
<proteinExistence type="predicted"/>
<evidence type="ECO:0000256" key="1">
    <source>
        <dbReference type="ARBA" id="ARBA00023015"/>
    </source>
</evidence>
<dbReference type="InterPro" id="IPR028978">
    <property type="entry name" value="Chorismate_lyase_/UTRA_dom_sf"/>
</dbReference>
<dbReference type="SMART" id="SM00345">
    <property type="entry name" value="HTH_GNTR"/>
    <property type="match status" value="1"/>
</dbReference>
<keyword evidence="7" id="KW-1185">Reference proteome</keyword>
<dbReference type="SUPFAM" id="SSF46785">
    <property type="entry name" value="Winged helix' DNA-binding domain"/>
    <property type="match status" value="1"/>
</dbReference>